<gene>
    <name evidence="3" type="ORF">F8M41_007666</name>
</gene>
<feature type="transmembrane region" description="Helical" evidence="1">
    <location>
        <begin position="44"/>
        <end position="64"/>
    </location>
</feature>
<dbReference type="OrthoDB" id="2393792at2759"/>
<feature type="transmembrane region" description="Helical" evidence="1">
    <location>
        <begin position="105"/>
        <end position="134"/>
    </location>
</feature>
<dbReference type="EMBL" id="WTPW01000179">
    <property type="protein sequence ID" value="KAF0538632.1"/>
    <property type="molecule type" value="Genomic_DNA"/>
</dbReference>
<protein>
    <recommendedName>
        <fullName evidence="2">Heterokaryon incompatibility domain-containing protein</fullName>
    </recommendedName>
</protein>
<dbReference type="InterPro" id="IPR010730">
    <property type="entry name" value="HET"/>
</dbReference>
<dbReference type="PANTHER" id="PTHR24148:SF64">
    <property type="entry name" value="HETEROKARYON INCOMPATIBILITY DOMAIN-CONTAINING PROTEIN"/>
    <property type="match status" value="1"/>
</dbReference>
<evidence type="ECO:0000313" key="4">
    <source>
        <dbReference type="Proteomes" id="UP000439903"/>
    </source>
</evidence>
<organism evidence="3 4">
    <name type="scientific">Gigaspora margarita</name>
    <dbReference type="NCBI Taxonomy" id="4874"/>
    <lineage>
        <taxon>Eukaryota</taxon>
        <taxon>Fungi</taxon>
        <taxon>Fungi incertae sedis</taxon>
        <taxon>Mucoromycota</taxon>
        <taxon>Glomeromycotina</taxon>
        <taxon>Glomeromycetes</taxon>
        <taxon>Diversisporales</taxon>
        <taxon>Gigasporaceae</taxon>
        <taxon>Gigaspora</taxon>
    </lineage>
</organism>
<evidence type="ECO:0000259" key="2">
    <source>
        <dbReference type="Pfam" id="PF06985"/>
    </source>
</evidence>
<dbReference type="AlphaFoldDB" id="A0A8H4ER16"/>
<sequence>MLNIRKGEITHLQKLIVLFFYGYMDDTIEYNTEYSTLKFLKSYVLHNGFGEVFKIIIMFIVLICTSETTDCLRSDILQNALKNIFYPVTFIFWSGLEWEFWSFKFIVFIFALIGGVIVGIISLLVNFCICFIIYKYSYKFKCGKIAYHLGVKILDDPYSSSHVLWWWLWTYDFIMGGIKFLEWWTLLSIGIIISICYDIFENAYHNSAPRFQDVVYNNDEKKPDFQSICAVSYIRADQTQSTFVLAEKISKQLCCMAFWLDALCINQEDPNDIHRQLVAMSEVYRQAAIVVVLLEQSDFGNGPEFTLNKAAILNLKRWTQDVWTAQEHLINTNVVFSDKNGSMIHENNILSLLEYAKQNGDIEAAEILTIFYKVKECRIRRAVSLGDAWYLVSDRLTDDPLNYILGILGMLHPMIRHHFIIGDHKTFEDGMQQILRLACERGDLSWLHLVGKKSYSSGKCNLLVPTPGEKQHFDVEYNRAGAAGWKIEYNNNSIGMSAVHGIICKFDIDRKIIEIENNGMLIFEGTFTLLEGENLSLGMNINLVAYLICLHSLDFDDKFAIVKQVHNGETHLIGTIKGKYHGTTDPTHWISIA</sequence>
<accession>A0A8H4ER16</accession>
<keyword evidence="1" id="KW-0812">Transmembrane</keyword>
<keyword evidence="1" id="KW-1133">Transmembrane helix</keyword>
<evidence type="ECO:0000313" key="3">
    <source>
        <dbReference type="EMBL" id="KAF0538632.1"/>
    </source>
</evidence>
<evidence type="ECO:0000256" key="1">
    <source>
        <dbReference type="SAM" id="Phobius"/>
    </source>
</evidence>
<keyword evidence="4" id="KW-1185">Reference proteome</keyword>
<dbReference type="Proteomes" id="UP000439903">
    <property type="component" value="Unassembled WGS sequence"/>
</dbReference>
<comment type="caution">
    <text evidence="3">The sequence shown here is derived from an EMBL/GenBank/DDBJ whole genome shotgun (WGS) entry which is preliminary data.</text>
</comment>
<dbReference type="InterPro" id="IPR052895">
    <property type="entry name" value="HetReg/Transcr_Mod"/>
</dbReference>
<feature type="transmembrane region" description="Helical" evidence="1">
    <location>
        <begin position="180"/>
        <end position="200"/>
    </location>
</feature>
<reference evidence="3 4" key="1">
    <citation type="journal article" date="2019" name="Environ. Microbiol.">
        <title>At the nexus of three kingdoms: the genome of the mycorrhizal fungus Gigaspora margarita provides insights into plant, endobacterial and fungal interactions.</title>
        <authorList>
            <person name="Venice F."/>
            <person name="Ghignone S."/>
            <person name="Salvioli di Fossalunga A."/>
            <person name="Amselem J."/>
            <person name="Novero M."/>
            <person name="Xianan X."/>
            <person name="Sedzielewska Toro K."/>
            <person name="Morin E."/>
            <person name="Lipzen A."/>
            <person name="Grigoriev I.V."/>
            <person name="Henrissat B."/>
            <person name="Martin F.M."/>
            <person name="Bonfante P."/>
        </authorList>
    </citation>
    <scope>NUCLEOTIDE SEQUENCE [LARGE SCALE GENOMIC DNA]</scope>
    <source>
        <strain evidence="3 4">BEG34</strain>
    </source>
</reference>
<keyword evidence="1" id="KW-0472">Membrane</keyword>
<dbReference type="PANTHER" id="PTHR24148">
    <property type="entry name" value="ANKYRIN REPEAT DOMAIN-CONTAINING PROTEIN 39 HOMOLOG-RELATED"/>
    <property type="match status" value="1"/>
</dbReference>
<feature type="domain" description="Heterokaryon incompatibility" evidence="2">
    <location>
        <begin position="235"/>
        <end position="301"/>
    </location>
</feature>
<proteinExistence type="predicted"/>
<dbReference type="Pfam" id="PF06985">
    <property type="entry name" value="HET"/>
    <property type="match status" value="1"/>
</dbReference>
<name>A0A8H4ER16_GIGMA</name>